<proteinExistence type="predicted"/>
<dbReference type="EMBL" id="JBELPY010000010">
    <property type="protein sequence ID" value="MFL9835149.1"/>
    <property type="molecule type" value="Genomic_DNA"/>
</dbReference>
<dbReference type="PROSITE" id="PS51257">
    <property type="entry name" value="PROKAR_LIPOPROTEIN"/>
    <property type="match status" value="1"/>
</dbReference>
<keyword evidence="2" id="KW-1185">Reference proteome</keyword>
<name>A0ABW8Y4V9_9FLAO</name>
<evidence type="ECO:0000313" key="1">
    <source>
        <dbReference type="EMBL" id="MFL9835149.1"/>
    </source>
</evidence>
<evidence type="ECO:0000313" key="2">
    <source>
        <dbReference type="Proteomes" id="UP001629058"/>
    </source>
</evidence>
<evidence type="ECO:0008006" key="3">
    <source>
        <dbReference type="Google" id="ProtNLM"/>
    </source>
</evidence>
<comment type="caution">
    <text evidence="1">The sequence shown here is derived from an EMBL/GenBank/DDBJ whole genome shotgun (WGS) entry which is preliminary data.</text>
</comment>
<dbReference type="RefSeq" id="WP_408091612.1">
    <property type="nucleotide sequence ID" value="NZ_JBELPY010000010.1"/>
</dbReference>
<dbReference type="Proteomes" id="UP001629058">
    <property type="component" value="Unassembled WGS sequence"/>
</dbReference>
<reference evidence="1 2" key="1">
    <citation type="submission" date="2024-06" db="EMBL/GenBank/DDBJ databases">
        <authorList>
            <person name="Kaempfer P."/>
            <person name="Viver T."/>
        </authorList>
    </citation>
    <scope>NUCLEOTIDE SEQUENCE [LARGE SCALE GENOMIC DNA]</scope>
    <source>
        <strain evidence="1 2">ST-37</strain>
    </source>
</reference>
<organism evidence="1 2">
    <name type="scientific">Chryseobacterium terrae</name>
    <dbReference type="NCBI Taxonomy" id="3163299"/>
    <lineage>
        <taxon>Bacteria</taxon>
        <taxon>Pseudomonadati</taxon>
        <taxon>Bacteroidota</taxon>
        <taxon>Flavobacteriia</taxon>
        <taxon>Flavobacteriales</taxon>
        <taxon>Weeksellaceae</taxon>
        <taxon>Chryseobacterium group</taxon>
        <taxon>Chryseobacterium</taxon>
    </lineage>
</organism>
<accession>A0ABW8Y4V9</accession>
<gene>
    <name evidence="1" type="ORF">ABS765_14065</name>
</gene>
<protein>
    <recommendedName>
        <fullName evidence="3">Outer membrane lipoprotein-sorting protein</fullName>
    </recommendedName>
</protein>
<sequence length="219" mass="26094">MRRFLLQNFLYSLIFLLLVSCKTYKLTDAKPLPLHKSFKTENLFFTSSQDYIYKCQMEVYGNNISGILIIKKISKTKHRVVMTTDFGNKMIDFELAENDFKLNYVLPDLDKKIVINFLKNDFQELLRQKYILTERFENNESIIDISKDGKKTYYLFYGKETKLLHQIVLTKNKREKINFRFDAKKPTFAEIIEIQHKDFKIDIKLFQITETEAHANDTN</sequence>